<reference evidence="2" key="1">
    <citation type="journal article" date="2023" name="Nat. Plants">
        <title>Single-cell RNA sequencing provides a high-resolution roadmap for understanding the multicellular compartmentation of specialized metabolism.</title>
        <authorList>
            <person name="Sun S."/>
            <person name="Shen X."/>
            <person name="Li Y."/>
            <person name="Li Y."/>
            <person name="Wang S."/>
            <person name="Li R."/>
            <person name="Zhang H."/>
            <person name="Shen G."/>
            <person name="Guo B."/>
            <person name="Wei J."/>
            <person name="Xu J."/>
            <person name="St-Pierre B."/>
            <person name="Chen S."/>
            <person name="Sun C."/>
        </authorList>
    </citation>
    <scope>NUCLEOTIDE SEQUENCE [LARGE SCALE GENOMIC DNA]</scope>
</reference>
<evidence type="ECO:0000313" key="1">
    <source>
        <dbReference type="EMBL" id="KAI5658147.1"/>
    </source>
</evidence>
<dbReference type="Proteomes" id="UP001060085">
    <property type="component" value="Linkage Group LG06"/>
</dbReference>
<evidence type="ECO:0000313" key="2">
    <source>
        <dbReference type="Proteomes" id="UP001060085"/>
    </source>
</evidence>
<protein>
    <submittedName>
        <fullName evidence="1">Uncharacterized protein</fullName>
    </submittedName>
</protein>
<dbReference type="EMBL" id="CM044706">
    <property type="protein sequence ID" value="KAI5658147.1"/>
    <property type="molecule type" value="Genomic_DNA"/>
</dbReference>
<organism evidence="1 2">
    <name type="scientific">Catharanthus roseus</name>
    <name type="common">Madagascar periwinkle</name>
    <name type="synonym">Vinca rosea</name>
    <dbReference type="NCBI Taxonomy" id="4058"/>
    <lineage>
        <taxon>Eukaryota</taxon>
        <taxon>Viridiplantae</taxon>
        <taxon>Streptophyta</taxon>
        <taxon>Embryophyta</taxon>
        <taxon>Tracheophyta</taxon>
        <taxon>Spermatophyta</taxon>
        <taxon>Magnoliopsida</taxon>
        <taxon>eudicotyledons</taxon>
        <taxon>Gunneridae</taxon>
        <taxon>Pentapetalae</taxon>
        <taxon>asterids</taxon>
        <taxon>lamiids</taxon>
        <taxon>Gentianales</taxon>
        <taxon>Apocynaceae</taxon>
        <taxon>Rauvolfioideae</taxon>
        <taxon>Vinceae</taxon>
        <taxon>Catharanthinae</taxon>
        <taxon>Catharanthus</taxon>
    </lineage>
</organism>
<name>A0ACC0ACI8_CATRO</name>
<comment type="caution">
    <text evidence="1">The sequence shown here is derived from an EMBL/GenBank/DDBJ whole genome shotgun (WGS) entry which is preliminary data.</text>
</comment>
<sequence length="120" mass="13117">MDAQNFQPLHGVGEKTSSSSSDWSTSSSSSLTVVYNIVGSSETICVTTTLSLSFKQSKDWDPYLGISIFSLPVRYVKAFGGSAGSERIVSPAISHPFTWHCQPIGTKVMDSNWYKRNGMK</sequence>
<gene>
    <name evidence="1" type="ORF">M9H77_26940</name>
</gene>
<proteinExistence type="predicted"/>
<keyword evidence="2" id="KW-1185">Reference proteome</keyword>
<accession>A0ACC0ACI8</accession>